<name>A0A8K0TBU3_9PEZI</name>
<dbReference type="InterPro" id="IPR011008">
    <property type="entry name" value="Dimeric_a/b-barrel"/>
</dbReference>
<evidence type="ECO:0000313" key="2">
    <source>
        <dbReference type="EMBL" id="KAH7361789.1"/>
    </source>
</evidence>
<dbReference type="Pfam" id="PF07876">
    <property type="entry name" value="Dabb"/>
    <property type="match status" value="1"/>
</dbReference>
<sequence>MPITQVAQVQFRELVSPEEIQEARLSTICDCALALQKTCLHPTTKKPLVKSVTGGVDNSAEGLQDGMTHVFVFEFDNEDDKCVYQGIEPRREFTEAVSRVAAKYTVVDFTQGVFEYRRPSVASS</sequence>
<dbReference type="Gene3D" id="3.30.70.100">
    <property type="match status" value="1"/>
</dbReference>
<proteinExistence type="predicted"/>
<dbReference type="SUPFAM" id="SSF54909">
    <property type="entry name" value="Dimeric alpha+beta barrel"/>
    <property type="match status" value="1"/>
</dbReference>
<reference evidence="2" key="1">
    <citation type="journal article" date="2021" name="Nat. Commun.">
        <title>Genetic determinants of endophytism in the Arabidopsis root mycobiome.</title>
        <authorList>
            <person name="Mesny F."/>
            <person name="Miyauchi S."/>
            <person name="Thiergart T."/>
            <person name="Pickel B."/>
            <person name="Atanasova L."/>
            <person name="Karlsson M."/>
            <person name="Huettel B."/>
            <person name="Barry K.W."/>
            <person name="Haridas S."/>
            <person name="Chen C."/>
            <person name="Bauer D."/>
            <person name="Andreopoulos W."/>
            <person name="Pangilinan J."/>
            <person name="LaButti K."/>
            <person name="Riley R."/>
            <person name="Lipzen A."/>
            <person name="Clum A."/>
            <person name="Drula E."/>
            <person name="Henrissat B."/>
            <person name="Kohler A."/>
            <person name="Grigoriev I.V."/>
            <person name="Martin F.M."/>
            <person name="Hacquard S."/>
        </authorList>
    </citation>
    <scope>NUCLEOTIDE SEQUENCE</scope>
    <source>
        <strain evidence="2">MPI-CAGE-AT-0016</strain>
    </source>
</reference>
<comment type="caution">
    <text evidence="2">The sequence shown here is derived from an EMBL/GenBank/DDBJ whole genome shotgun (WGS) entry which is preliminary data.</text>
</comment>
<keyword evidence="3" id="KW-1185">Reference proteome</keyword>
<evidence type="ECO:0000259" key="1">
    <source>
        <dbReference type="PROSITE" id="PS51502"/>
    </source>
</evidence>
<dbReference type="EMBL" id="JAGPXD010000003">
    <property type="protein sequence ID" value="KAH7361789.1"/>
    <property type="molecule type" value="Genomic_DNA"/>
</dbReference>
<gene>
    <name evidence="2" type="ORF">B0T11DRAFT_327936</name>
</gene>
<dbReference type="Proteomes" id="UP000813385">
    <property type="component" value="Unassembled WGS sequence"/>
</dbReference>
<dbReference type="SMART" id="SM00886">
    <property type="entry name" value="Dabb"/>
    <property type="match status" value="1"/>
</dbReference>
<dbReference type="PROSITE" id="PS51502">
    <property type="entry name" value="S_R_A_B_BARREL"/>
    <property type="match status" value="1"/>
</dbReference>
<protein>
    <recommendedName>
        <fullName evidence="1">Stress-response A/B barrel domain-containing protein</fullName>
    </recommendedName>
</protein>
<dbReference type="AlphaFoldDB" id="A0A8K0TBU3"/>
<organism evidence="2 3">
    <name type="scientific">Plectosphaerella cucumerina</name>
    <dbReference type="NCBI Taxonomy" id="40658"/>
    <lineage>
        <taxon>Eukaryota</taxon>
        <taxon>Fungi</taxon>
        <taxon>Dikarya</taxon>
        <taxon>Ascomycota</taxon>
        <taxon>Pezizomycotina</taxon>
        <taxon>Sordariomycetes</taxon>
        <taxon>Hypocreomycetidae</taxon>
        <taxon>Glomerellales</taxon>
        <taxon>Plectosphaerellaceae</taxon>
        <taxon>Plectosphaerella</taxon>
    </lineage>
</organism>
<dbReference type="InterPro" id="IPR013097">
    <property type="entry name" value="Dabb"/>
</dbReference>
<feature type="domain" description="Stress-response A/B barrel" evidence="1">
    <location>
        <begin position="3"/>
        <end position="109"/>
    </location>
</feature>
<evidence type="ECO:0000313" key="3">
    <source>
        <dbReference type="Proteomes" id="UP000813385"/>
    </source>
</evidence>
<dbReference type="OrthoDB" id="1601230at2759"/>
<accession>A0A8K0TBU3</accession>